<feature type="transmembrane region" description="Helical" evidence="6">
    <location>
        <begin position="245"/>
        <end position="263"/>
    </location>
</feature>
<dbReference type="InterPro" id="IPR050367">
    <property type="entry name" value="APC_superfamily"/>
</dbReference>
<feature type="transmembrane region" description="Helical" evidence="6">
    <location>
        <begin position="52"/>
        <end position="73"/>
    </location>
</feature>
<feature type="transmembrane region" description="Helical" evidence="6">
    <location>
        <begin position="376"/>
        <end position="394"/>
    </location>
</feature>
<feature type="transmembrane region" description="Helical" evidence="6">
    <location>
        <begin position="435"/>
        <end position="453"/>
    </location>
</feature>
<feature type="transmembrane region" description="Helical" evidence="6">
    <location>
        <begin position="342"/>
        <end position="364"/>
    </location>
</feature>
<sequence>MSIKIAEHSGGLARRSVTPFEVLAQSVANIAPSAVIAFGPGVMALYAGNGAWFSFVIGMVLILIVAQSVAVFARRRAGAGSLYSLVRPALGPWGSIVTGWALFIGVIAIASGSLAGAGFFASAFLEGLGVNLFQPMVGQIVLDAILLAIAVYLTISGVRIAARVSATLEVISIFVIVVMLVIVLVSSGNVFDIAQLTLTGATFDGMVFAVVLAILGFVGFESAAALGEEAKDPYRAIPRAIRRGAIFAGIVYIFATYVQVAAFDGGAEGLGKSLSPMDDLAAQYGLDGFVPLLNLGFAASFMAVVIACMTVGARLLFAWGNEGLIPSWLGKAHPKHRTPARAIYTTIPLVFLPMAIVLSLGVAPLGATTYIDTVGVFGYMFAYILVCIGAPIFLKKTNGKSVIFTMIVGIVGALSLLYVFYRNVWPIPAPPLDSLPVYFAVALLIGIILFAILRLRKPAVAATAGTFADDNPEPEDA</sequence>
<proteinExistence type="predicted"/>
<dbReference type="GO" id="GO:0022857">
    <property type="term" value="F:transmembrane transporter activity"/>
    <property type="evidence" value="ECO:0007669"/>
    <property type="project" value="InterPro"/>
</dbReference>
<dbReference type="InterPro" id="IPR001734">
    <property type="entry name" value="Na/solute_symporter"/>
</dbReference>
<evidence type="ECO:0000313" key="8">
    <source>
        <dbReference type="Proteomes" id="UP000524237"/>
    </source>
</evidence>
<dbReference type="AlphaFoldDB" id="A0A7W3PPR2"/>
<accession>A0A7W3PPR2</accession>
<name>A0A7W3PPR2_9MICO</name>
<gene>
    <name evidence="7" type="ORF">FB555_001888</name>
</gene>
<protein>
    <submittedName>
        <fullName evidence="7">Amino acid transporter</fullName>
    </submittedName>
</protein>
<reference evidence="7 8" key="1">
    <citation type="submission" date="2020-07" db="EMBL/GenBank/DDBJ databases">
        <title>Sequencing the genomes of 1000 actinobacteria strains.</title>
        <authorList>
            <person name="Klenk H.-P."/>
        </authorList>
    </citation>
    <scope>NUCLEOTIDE SEQUENCE [LARGE SCALE GENOMIC DNA]</scope>
    <source>
        <strain evidence="7 8">DSM 23737</strain>
    </source>
</reference>
<evidence type="ECO:0000313" key="7">
    <source>
        <dbReference type="EMBL" id="MBA8829772.1"/>
    </source>
</evidence>
<keyword evidence="3 6" id="KW-0812">Transmembrane</keyword>
<dbReference type="Proteomes" id="UP000524237">
    <property type="component" value="Unassembled WGS sequence"/>
</dbReference>
<evidence type="ECO:0000256" key="3">
    <source>
        <dbReference type="ARBA" id="ARBA00022692"/>
    </source>
</evidence>
<dbReference type="RefSeq" id="WP_182485196.1">
    <property type="nucleotide sequence ID" value="NZ_JACGWU010000007.1"/>
</dbReference>
<keyword evidence="5 6" id="KW-0472">Membrane</keyword>
<comment type="caution">
    <text evidence="7">The sequence shown here is derived from an EMBL/GenBank/DDBJ whole genome shotgun (WGS) entry which is preliminary data.</text>
</comment>
<dbReference type="Pfam" id="PF13520">
    <property type="entry name" value="AA_permease_2"/>
    <property type="match status" value="1"/>
</dbReference>
<feature type="transmembrane region" description="Helical" evidence="6">
    <location>
        <begin position="167"/>
        <end position="185"/>
    </location>
</feature>
<feature type="transmembrane region" description="Helical" evidence="6">
    <location>
        <begin position="136"/>
        <end position="155"/>
    </location>
</feature>
<dbReference type="InterPro" id="IPR002293">
    <property type="entry name" value="AA/rel_permease1"/>
</dbReference>
<dbReference type="PANTHER" id="PTHR42770:SF7">
    <property type="entry name" value="MEMBRANE PROTEIN"/>
    <property type="match status" value="1"/>
</dbReference>
<comment type="subcellular location">
    <subcellularLocation>
        <location evidence="1">Cell membrane</location>
        <topology evidence="1">Multi-pass membrane protein</topology>
    </subcellularLocation>
</comment>
<dbReference type="GO" id="GO:0005886">
    <property type="term" value="C:plasma membrane"/>
    <property type="evidence" value="ECO:0007669"/>
    <property type="project" value="UniProtKB-SubCell"/>
</dbReference>
<feature type="transmembrane region" description="Helical" evidence="6">
    <location>
        <begin position="401"/>
        <end position="420"/>
    </location>
</feature>
<feature type="transmembrane region" description="Helical" evidence="6">
    <location>
        <begin position="205"/>
        <end position="224"/>
    </location>
</feature>
<evidence type="ECO:0000256" key="6">
    <source>
        <dbReference type="SAM" id="Phobius"/>
    </source>
</evidence>
<dbReference type="PROSITE" id="PS50283">
    <property type="entry name" value="NA_SOLUT_SYMP_3"/>
    <property type="match status" value="1"/>
</dbReference>
<feature type="transmembrane region" description="Helical" evidence="6">
    <location>
        <begin position="295"/>
        <end position="321"/>
    </location>
</feature>
<evidence type="ECO:0000256" key="2">
    <source>
        <dbReference type="ARBA" id="ARBA00022475"/>
    </source>
</evidence>
<keyword evidence="8" id="KW-1185">Reference proteome</keyword>
<organism evidence="7 8">
    <name type="scientific">Alpinimonas psychrophila</name>
    <dbReference type="NCBI Taxonomy" id="748908"/>
    <lineage>
        <taxon>Bacteria</taxon>
        <taxon>Bacillati</taxon>
        <taxon>Actinomycetota</taxon>
        <taxon>Actinomycetes</taxon>
        <taxon>Micrococcales</taxon>
        <taxon>Microbacteriaceae</taxon>
        <taxon>Alpinimonas</taxon>
    </lineage>
</organism>
<keyword evidence="2" id="KW-1003">Cell membrane</keyword>
<dbReference type="EMBL" id="JACGWU010000007">
    <property type="protein sequence ID" value="MBA8829772.1"/>
    <property type="molecule type" value="Genomic_DNA"/>
</dbReference>
<dbReference type="PIRSF" id="PIRSF006060">
    <property type="entry name" value="AA_transporter"/>
    <property type="match status" value="1"/>
</dbReference>
<evidence type="ECO:0000256" key="1">
    <source>
        <dbReference type="ARBA" id="ARBA00004651"/>
    </source>
</evidence>
<evidence type="ECO:0000256" key="5">
    <source>
        <dbReference type="ARBA" id="ARBA00023136"/>
    </source>
</evidence>
<evidence type="ECO:0000256" key="4">
    <source>
        <dbReference type="ARBA" id="ARBA00022989"/>
    </source>
</evidence>
<dbReference type="Gene3D" id="1.20.1740.10">
    <property type="entry name" value="Amino acid/polyamine transporter I"/>
    <property type="match status" value="1"/>
</dbReference>
<feature type="transmembrane region" description="Helical" evidence="6">
    <location>
        <begin position="93"/>
        <end position="124"/>
    </location>
</feature>
<keyword evidence="4 6" id="KW-1133">Transmembrane helix</keyword>
<dbReference type="PANTHER" id="PTHR42770">
    <property type="entry name" value="AMINO ACID TRANSPORTER-RELATED"/>
    <property type="match status" value="1"/>
</dbReference>